<keyword evidence="4 6" id="KW-0175">Coiled coil</keyword>
<dbReference type="InterPro" id="IPR031808">
    <property type="entry name" value="JMY/WHAMM_N"/>
</dbReference>
<reference evidence="9" key="1">
    <citation type="submission" date="2022-08" db="UniProtKB">
        <authorList>
            <consortium name="EnsemblMetazoa"/>
        </authorList>
    </citation>
    <scope>IDENTIFICATION</scope>
    <source>
        <strain evidence="9">05x7-T-G4-1.051#20</strain>
    </source>
</reference>
<feature type="domain" description="JMY/WHAMM middle" evidence="7">
    <location>
        <begin position="161"/>
        <end position="423"/>
    </location>
</feature>
<evidence type="ECO:0000259" key="8">
    <source>
        <dbReference type="Pfam" id="PF15920"/>
    </source>
</evidence>
<keyword evidence="3" id="KW-0963">Cytoplasm</keyword>
<evidence type="ECO:0000313" key="9">
    <source>
        <dbReference type="EnsemblMetazoa" id="G10772.1:cds"/>
    </source>
</evidence>
<name>A0A8W8HS98_MAGGI</name>
<feature type="domain" description="JMY/WHAMM N-terminal" evidence="8">
    <location>
        <begin position="15"/>
        <end position="160"/>
    </location>
</feature>
<comment type="subcellular location">
    <subcellularLocation>
        <location evidence="2">Cytoplasm</location>
    </subcellularLocation>
    <subcellularLocation>
        <location evidence="1">Endomembrane system</location>
    </subcellularLocation>
</comment>
<dbReference type="Pfam" id="PF15920">
    <property type="entry name" value="WHAMM-JMY_N"/>
    <property type="match status" value="1"/>
</dbReference>
<evidence type="ECO:0000259" key="7">
    <source>
        <dbReference type="Pfam" id="PF15871"/>
    </source>
</evidence>
<evidence type="ECO:0000256" key="2">
    <source>
        <dbReference type="ARBA" id="ARBA00004496"/>
    </source>
</evidence>
<dbReference type="GO" id="GO:0012505">
    <property type="term" value="C:endomembrane system"/>
    <property type="evidence" value="ECO:0007669"/>
    <property type="project" value="UniProtKB-SubCell"/>
</dbReference>
<dbReference type="GO" id="GO:0003779">
    <property type="term" value="F:actin binding"/>
    <property type="evidence" value="ECO:0007669"/>
    <property type="project" value="UniProtKB-KW"/>
</dbReference>
<keyword evidence="10" id="KW-1185">Reference proteome</keyword>
<protein>
    <recommendedName>
        <fullName evidence="11">Junction-mediating and-regulatory protein</fullName>
    </recommendedName>
</protein>
<evidence type="ECO:0000256" key="1">
    <source>
        <dbReference type="ARBA" id="ARBA00004308"/>
    </source>
</evidence>
<evidence type="ECO:0000256" key="3">
    <source>
        <dbReference type="ARBA" id="ARBA00022490"/>
    </source>
</evidence>
<evidence type="ECO:0000313" key="10">
    <source>
        <dbReference type="Proteomes" id="UP000005408"/>
    </source>
</evidence>
<sequence length="495" mass="58156">KDSLTGAVMDCDDQVDSLEGWMVVKEGPFADTVNPPKFNFLVCWNDDKKKIAITCRTHCRVASDKDNLKSRTGIFSFHELEAIHNLLCHVHPALGPHLPVLPEEPRSLWTYLGYEECNTDYSHVCYQIEEYLCYALEICKEKLLMSTLFEYEEHSAEEYFENISELRRQGYDEEINKVEEELKNVIFLRTNASHMTDMKDVYKSEDKAVFKLNIALASLYNYLLQPFLDVRELAYSRVMEAKEQLENPDVGARVKREYGEMFTEWQAHYEEALDNIQKYYIEYYTRTSKIYEGMLKRMREDQTKFGKTAFQLIGAERFFRIKEDHSLECLQLLNNEKKLYVQERDKVKEEIACVEDKPGALTELDRLEGVVFNWQIKVQQQQMAILDEEERLIRTQMEAITNQIKADEDVPIFYDAVEDVEELSSDEEAASKSSTDPRIVVLRTKLSTITRKRAKIRNGKVSLERKFKSKVQKKKDEEIQFKQHHAVQMKKEIKK</sequence>
<evidence type="ECO:0008006" key="11">
    <source>
        <dbReference type="Google" id="ProtNLM"/>
    </source>
</evidence>
<feature type="coiled-coil region" evidence="6">
    <location>
        <begin position="330"/>
        <end position="357"/>
    </location>
</feature>
<dbReference type="PANTHER" id="PTHR23330">
    <property type="entry name" value="P300 TRANSCRIPTIONAL COFACTOR JMY-RELATED"/>
    <property type="match status" value="1"/>
</dbReference>
<dbReference type="GO" id="GO:0071933">
    <property type="term" value="F:Arp2/3 complex binding"/>
    <property type="evidence" value="ECO:0007669"/>
    <property type="project" value="TreeGrafter"/>
</dbReference>
<dbReference type="GO" id="GO:0034314">
    <property type="term" value="P:Arp2/3 complex-mediated actin nucleation"/>
    <property type="evidence" value="ECO:0007669"/>
    <property type="project" value="TreeGrafter"/>
</dbReference>
<accession>A0A8W8HS98</accession>
<dbReference type="AlphaFoldDB" id="A0A8W8HS98"/>
<keyword evidence="5" id="KW-0009">Actin-binding</keyword>
<evidence type="ECO:0000256" key="4">
    <source>
        <dbReference type="ARBA" id="ARBA00023054"/>
    </source>
</evidence>
<proteinExistence type="predicted"/>
<dbReference type="EnsemblMetazoa" id="G10772.1">
    <property type="protein sequence ID" value="G10772.1:cds"/>
    <property type="gene ID" value="G10772"/>
</dbReference>
<dbReference type="Proteomes" id="UP000005408">
    <property type="component" value="Unassembled WGS sequence"/>
</dbReference>
<dbReference type="InterPro" id="IPR031738">
    <property type="entry name" value="JMY/WHAMM"/>
</dbReference>
<dbReference type="Pfam" id="PF15871">
    <property type="entry name" value="JMY"/>
    <property type="match status" value="1"/>
</dbReference>
<evidence type="ECO:0000256" key="5">
    <source>
        <dbReference type="ARBA" id="ARBA00023203"/>
    </source>
</evidence>
<organism evidence="9 10">
    <name type="scientific">Magallana gigas</name>
    <name type="common">Pacific oyster</name>
    <name type="synonym">Crassostrea gigas</name>
    <dbReference type="NCBI Taxonomy" id="29159"/>
    <lineage>
        <taxon>Eukaryota</taxon>
        <taxon>Metazoa</taxon>
        <taxon>Spiralia</taxon>
        <taxon>Lophotrochozoa</taxon>
        <taxon>Mollusca</taxon>
        <taxon>Bivalvia</taxon>
        <taxon>Autobranchia</taxon>
        <taxon>Pteriomorphia</taxon>
        <taxon>Ostreida</taxon>
        <taxon>Ostreoidea</taxon>
        <taxon>Ostreidae</taxon>
        <taxon>Magallana</taxon>
    </lineage>
</organism>
<dbReference type="GO" id="GO:0005737">
    <property type="term" value="C:cytoplasm"/>
    <property type="evidence" value="ECO:0007669"/>
    <property type="project" value="UniProtKB-SubCell"/>
</dbReference>
<evidence type="ECO:0000256" key="6">
    <source>
        <dbReference type="SAM" id="Coils"/>
    </source>
</evidence>
<dbReference type="PANTHER" id="PTHR23330:SF10">
    <property type="entry name" value="WH2 DOMAIN-CONTAINING PROTEIN"/>
    <property type="match status" value="1"/>
</dbReference>